<evidence type="ECO:0000256" key="9">
    <source>
        <dbReference type="ARBA" id="ARBA00023015"/>
    </source>
</evidence>
<evidence type="ECO:0000256" key="14">
    <source>
        <dbReference type="PROSITE-ProRule" id="PRU00042"/>
    </source>
</evidence>
<evidence type="ECO:0000256" key="8">
    <source>
        <dbReference type="ARBA" id="ARBA00022843"/>
    </source>
</evidence>
<reference evidence="17" key="3">
    <citation type="submission" date="2025-09" db="UniProtKB">
        <authorList>
            <consortium name="Ensembl"/>
        </authorList>
    </citation>
    <scope>IDENTIFICATION</scope>
</reference>
<keyword evidence="11" id="KW-0804">Transcription</keyword>
<name>A0A803VNY0_FICAL</name>
<dbReference type="GO" id="GO:0003677">
    <property type="term" value="F:DNA binding"/>
    <property type="evidence" value="ECO:0007669"/>
    <property type="project" value="UniProtKB-KW"/>
</dbReference>
<evidence type="ECO:0000313" key="18">
    <source>
        <dbReference type="Proteomes" id="UP000016665"/>
    </source>
</evidence>
<dbReference type="InterPro" id="IPR013087">
    <property type="entry name" value="Znf_C2H2_type"/>
</dbReference>
<keyword evidence="8" id="KW-0832">Ubl conjugation</keyword>
<keyword evidence="12" id="KW-0539">Nucleus</keyword>
<sequence>MGALLGAQRCSVPGPPRSAPLGPAPLCPWGRSQGKRQPGLKHTMDTTGHSVLLLQQLNMQREFGFLCDCTVAIGDVYFKAHRAVLAAFSNYFKMIFIHQTSECIKIQPTDIQPDIFSYLLHIMYTGKGPKQTVSQSRLEEGIRFLHADHLSHIAIEMNQAFSPEPVQSSNLYGIQISTAHKLAKERLGAKESLPKAGSRAAAQGDHPQLQLSLAIGLDDGPLEQQGARPSAQPAALAKPAEECPKLSVSIKQERCDSEPVVSQSCTPPSPEVASPVFAKGSLRAHLCHYCGERFESREGLRQHLHTHVSGSLPFGVPASILESSDLGEVQPLAEDREPGEGHRLGAFLLKEDEHQLEHPSCSDLEPLQIGQLSLISKDHEPVELNCNFSFSRKRKVSCTVCGRAFFRKSQLLEHMYTHRGKQHKYGRGQRLESPATPRFHPYCDSESVAKSSSLSQDHLDECILESDLVQESVDTILLKYARLPTRGAATHPSEMLLIRRP</sequence>
<dbReference type="GO" id="GO:0008270">
    <property type="term" value="F:zinc ion binding"/>
    <property type="evidence" value="ECO:0007669"/>
    <property type="project" value="UniProtKB-KW"/>
</dbReference>
<organism evidence="17 18">
    <name type="scientific">Ficedula albicollis</name>
    <name type="common">Collared flycatcher</name>
    <name type="synonym">Muscicapa albicollis</name>
    <dbReference type="NCBI Taxonomy" id="59894"/>
    <lineage>
        <taxon>Eukaryota</taxon>
        <taxon>Metazoa</taxon>
        <taxon>Chordata</taxon>
        <taxon>Craniata</taxon>
        <taxon>Vertebrata</taxon>
        <taxon>Euteleostomi</taxon>
        <taxon>Archelosauria</taxon>
        <taxon>Archosauria</taxon>
        <taxon>Dinosauria</taxon>
        <taxon>Saurischia</taxon>
        <taxon>Theropoda</taxon>
        <taxon>Coelurosauria</taxon>
        <taxon>Aves</taxon>
        <taxon>Neognathae</taxon>
        <taxon>Neoaves</taxon>
        <taxon>Telluraves</taxon>
        <taxon>Australaves</taxon>
        <taxon>Passeriformes</taxon>
        <taxon>Muscicapidae</taxon>
        <taxon>Ficedula</taxon>
    </lineage>
</organism>
<dbReference type="GeneTree" id="ENSGT00940000159887"/>
<feature type="domain" description="C2H2-type" evidence="16">
    <location>
        <begin position="396"/>
        <end position="423"/>
    </location>
</feature>
<dbReference type="SUPFAM" id="SSF54695">
    <property type="entry name" value="POZ domain"/>
    <property type="match status" value="1"/>
</dbReference>
<keyword evidence="9" id="KW-0805">Transcription regulation</keyword>
<reference evidence="17" key="2">
    <citation type="submission" date="2025-08" db="UniProtKB">
        <authorList>
            <consortium name="Ensembl"/>
        </authorList>
    </citation>
    <scope>IDENTIFICATION</scope>
</reference>
<dbReference type="InterPro" id="IPR036236">
    <property type="entry name" value="Znf_C2H2_sf"/>
</dbReference>
<dbReference type="PROSITE" id="PS00028">
    <property type="entry name" value="ZINC_FINGER_C2H2_1"/>
    <property type="match status" value="2"/>
</dbReference>
<dbReference type="Gene3D" id="3.30.160.60">
    <property type="entry name" value="Classic Zinc Finger"/>
    <property type="match status" value="1"/>
</dbReference>
<dbReference type="GO" id="GO:0005654">
    <property type="term" value="C:nucleoplasm"/>
    <property type="evidence" value="ECO:0007669"/>
    <property type="project" value="Ensembl"/>
</dbReference>
<dbReference type="SMART" id="SM00225">
    <property type="entry name" value="BTB"/>
    <property type="match status" value="1"/>
</dbReference>
<dbReference type="PANTHER" id="PTHR24394:SF51">
    <property type="entry name" value="ZINC FINGER AND BTB DOMAIN-CONTAINING 25"/>
    <property type="match status" value="1"/>
</dbReference>
<feature type="domain" description="C2H2-type" evidence="16">
    <location>
        <begin position="285"/>
        <end position="307"/>
    </location>
</feature>
<keyword evidence="7" id="KW-0862">Zinc</keyword>
<proteinExistence type="predicted"/>
<keyword evidence="18" id="KW-1185">Reference proteome</keyword>
<dbReference type="Ensembl" id="ENSFALT00000043770.1">
    <property type="protein sequence ID" value="ENSFALP00000024436.1"/>
    <property type="gene ID" value="ENSFALG00000025936.1"/>
</dbReference>
<evidence type="ECO:0000256" key="7">
    <source>
        <dbReference type="ARBA" id="ARBA00022833"/>
    </source>
</evidence>
<dbReference type="InterPro" id="IPR011333">
    <property type="entry name" value="SKP1/BTB/POZ_sf"/>
</dbReference>
<evidence type="ECO:0000256" key="10">
    <source>
        <dbReference type="ARBA" id="ARBA00023125"/>
    </source>
</evidence>
<evidence type="ECO:0000256" key="1">
    <source>
        <dbReference type="ARBA" id="ARBA00003767"/>
    </source>
</evidence>
<evidence type="ECO:0000256" key="3">
    <source>
        <dbReference type="ARBA" id="ARBA00022499"/>
    </source>
</evidence>
<keyword evidence="10" id="KW-0238">DNA-binding</keyword>
<evidence type="ECO:0000313" key="17">
    <source>
        <dbReference type="Ensembl" id="ENSFALP00000024436.1"/>
    </source>
</evidence>
<reference evidence="17 18" key="1">
    <citation type="journal article" date="2012" name="Nature">
        <title>The genomic landscape of species divergence in Ficedula flycatchers.</title>
        <authorList>
            <person name="Ellegren H."/>
            <person name="Smeds L."/>
            <person name="Burri R."/>
            <person name="Olason P.I."/>
            <person name="Backstrom N."/>
            <person name="Kawakami T."/>
            <person name="Kunstner A."/>
            <person name="Makinen H."/>
            <person name="Nadachowska-Brzyska K."/>
            <person name="Qvarnstrom A."/>
            <person name="Uebbing S."/>
            <person name="Wolf J.B."/>
        </authorList>
    </citation>
    <scope>NUCLEOTIDE SEQUENCE [LARGE SCALE GENOMIC DNA]</scope>
</reference>
<accession>A0A803VNY0</accession>
<dbReference type="GO" id="GO:0000981">
    <property type="term" value="F:DNA-binding transcription factor activity, RNA polymerase II-specific"/>
    <property type="evidence" value="ECO:0007669"/>
    <property type="project" value="TreeGrafter"/>
</dbReference>
<dbReference type="Gene3D" id="3.30.710.10">
    <property type="entry name" value="Potassium Channel Kv1.1, Chain A"/>
    <property type="match status" value="1"/>
</dbReference>
<dbReference type="PROSITE" id="PS50097">
    <property type="entry name" value="BTB"/>
    <property type="match status" value="1"/>
</dbReference>
<dbReference type="PROSITE" id="PS50157">
    <property type="entry name" value="ZINC_FINGER_C2H2_2"/>
    <property type="match status" value="2"/>
</dbReference>
<evidence type="ECO:0000256" key="11">
    <source>
        <dbReference type="ARBA" id="ARBA00023163"/>
    </source>
</evidence>
<dbReference type="SUPFAM" id="SSF57667">
    <property type="entry name" value="beta-beta-alpha zinc fingers"/>
    <property type="match status" value="1"/>
</dbReference>
<gene>
    <name evidence="17" type="primary">ZBTB25</name>
</gene>
<evidence type="ECO:0000256" key="4">
    <source>
        <dbReference type="ARBA" id="ARBA00022723"/>
    </source>
</evidence>
<evidence type="ECO:0000256" key="12">
    <source>
        <dbReference type="ARBA" id="ARBA00023242"/>
    </source>
</evidence>
<keyword evidence="4" id="KW-0479">Metal-binding</keyword>
<evidence type="ECO:0000256" key="5">
    <source>
        <dbReference type="ARBA" id="ARBA00022737"/>
    </source>
</evidence>
<dbReference type="Proteomes" id="UP000016665">
    <property type="component" value="Chromosome 5"/>
</dbReference>
<feature type="domain" description="BTB" evidence="15">
    <location>
        <begin position="67"/>
        <end position="127"/>
    </location>
</feature>
<keyword evidence="3" id="KW-1017">Isopeptide bond</keyword>
<evidence type="ECO:0000256" key="6">
    <source>
        <dbReference type="ARBA" id="ARBA00022771"/>
    </source>
</evidence>
<evidence type="ECO:0000256" key="2">
    <source>
        <dbReference type="ARBA" id="ARBA00004123"/>
    </source>
</evidence>
<evidence type="ECO:0000256" key="13">
    <source>
        <dbReference type="ARBA" id="ARBA00071012"/>
    </source>
</evidence>
<dbReference type="Pfam" id="PF00651">
    <property type="entry name" value="BTB"/>
    <property type="match status" value="1"/>
</dbReference>
<evidence type="ECO:0000259" key="15">
    <source>
        <dbReference type="PROSITE" id="PS50097"/>
    </source>
</evidence>
<comment type="subcellular location">
    <subcellularLocation>
        <location evidence="2">Nucleus</location>
    </subcellularLocation>
</comment>
<keyword evidence="6 14" id="KW-0863">Zinc-finger</keyword>
<dbReference type="PANTHER" id="PTHR24394">
    <property type="entry name" value="ZINC FINGER PROTEIN"/>
    <property type="match status" value="1"/>
</dbReference>
<dbReference type="Pfam" id="PF00096">
    <property type="entry name" value="zf-C2H2"/>
    <property type="match status" value="2"/>
</dbReference>
<dbReference type="AlphaFoldDB" id="A0A803VNY0"/>
<evidence type="ECO:0000259" key="16">
    <source>
        <dbReference type="PROSITE" id="PS50157"/>
    </source>
</evidence>
<keyword evidence="5" id="KW-0677">Repeat</keyword>
<dbReference type="FunFam" id="3.30.710.10:FF:000075">
    <property type="entry name" value="zinc finger and BTB domain-containing protein 25"/>
    <property type="match status" value="1"/>
</dbReference>
<protein>
    <recommendedName>
        <fullName evidence="13">Zinc finger and BTB domain-containing protein 25</fullName>
    </recommendedName>
</protein>
<comment type="function">
    <text evidence="1">May be involved in transcriptional regulation.</text>
</comment>
<dbReference type="CDD" id="cd18213">
    <property type="entry name" value="BTB_POZ_ZBTB25_ZNF46_KUP"/>
    <property type="match status" value="1"/>
</dbReference>
<dbReference type="InterPro" id="IPR000210">
    <property type="entry name" value="BTB/POZ_dom"/>
</dbReference>
<dbReference type="SMART" id="SM00355">
    <property type="entry name" value="ZnF_C2H2"/>
    <property type="match status" value="2"/>
</dbReference>